<dbReference type="Proteomes" id="UP000186922">
    <property type="component" value="Unassembled WGS sequence"/>
</dbReference>
<keyword evidence="1" id="KW-0812">Transmembrane</keyword>
<organism evidence="2 3">
    <name type="scientific">Ramazzottius varieornatus</name>
    <name type="common">Water bear</name>
    <name type="synonym">Tardigrade</name>
    <dbReference type="NCBI Taxonomy" id="947166"/>
    <lineage>
        <taxon>Eukaryota</taxon>
        <taxon>Metazoa</taxon>
        <taxon>Ecdysozoa</taxon>
        <taxon>Tardigrada</taxon>
        <taxon>Eutardigrada</taxon>
        <taxon>Parachela</taxon>
        <taxon>Hypsibioidea</taxon>
        <taxon>Ramazzottiidae</taxon>
        <taxon>Ramazzottius</taxon>
    </lineage>
</organism>
<keyword evidence="1" id="KW-1133">Transmembrane helix</keyword>
<sequence>MYALVVCTVAGLIVGAIVGPMDDLVVVVVLVQRGSFGLLVQLKSVVVPDVDVVLTAVVVQPGSPGFAAQSATPVVVNPGVLVVVVLQRGSVEVGKQRKVVLVEVVVVAVLAVHWGLLG</sequence>
<evidence type="ECO:0000256" key="1">
    <source>
        <dbReference type="SAM" id="Phobius"/>
    </source>
</evidence>
<comment type="caution">
    <text evidence="2">The sequence shown here is derived from an EMBL/GenBank/DDBJ whole genome shotgun (WGS) entry which is preliminary data.</text>
</comment>
<protein>
    <submittedName>
        <fullName evidence="2">Uncharacterized protein</fullName>
    </submittedName>
</protein>
<name>A0A1D1UP66_RAMVA</name>
<keyword evidence="1" id="KW-0472">Membrane</keyword>
<gene>
    <name evidence="2" type="primary">RvY_02640-1</name>
    <name evidence="2" type="synonym">RvY_02640.1</name>
    <name evidence="2" type="ORF">RvY_02640</name>
</gene>
<feature type="transmembrane region" description="Helical" evidence="1">
    <location>
        <begin position="66"/>
        <end position="87"/>
    </location>
</feature>
<dbReference type="AlphaFoldDB" id="A0A1D1UP66"/>
<feature type="transmembrane region" description="Helical" evidence="1">
    <location>
        <begin position="99"/>
        <end position="117"/>
    </location>
</feature>
<evidence type="ECO:0000313" key="3">
    <source>
        <dbReference type="Proteomes" id="UP000186922"/>
    </source>
</evidence>
<accession>A0A1D1UP66</accession>
<dbReference type="EMBL" id="BDGG01000001">
    <property type="protein sequence ID" value="GAU90185.1"/>
    <property type="molecule type" value="Genomic_DNA"/>
</dbReference>
<keyword evidence="3" id="KW-1185">Reference proteome</keyword>
<proteinExistence type="predicted"/>
<reference evidence="2 3" key="1">
    <citation type="journal article" date="2016" name="Nat. Commun.">
        <title>Extremotolerant tardigrade genome and improved radiotolerance of human cultured cells by tardigrade-unique protein.</title>
        <authorList>
            <person name="Hashimoto T."/>
            <person name="Horikawa D.D."/>
            <person name="Saito Y."/>
            <person name="Kuwahara H."/>
            <person name="Kozuka-Hata H."/>
            <person name="Shin-I T."/>
            <person name="Minakuchi Y."/>
            <person name="Ohishi K."/>
            <person name="Motoyama A."/>
            <person name="Aizu T."/>
            <person name="Enomoto A."/>
            <person name="Kondo K."/>
            <person name="Tanaka S."/>
            <person name="Hara Y."/>
            <person name="Koshikawa S."/>
            <person name="Sagara H."/>
            <person name="Miura T."/>
            <person name="Yokobori S."/>
            <person name="Miyagawa K."/>
            <person name="Suzuki Y."/>
            <person name="Kubo T."/>
            <person name="Oyama M."/>
            <person name="Kohara Y."/>
            <person name="Fujiyama A."/>
            <person name="Arakawa K."/>
            <person name="Katayama T."/>
            <person name="Toyoda A."/>
            <person name="Kunieda T."/>
        </authorList>
    </citation>
    <scope>NUCLEOTIDE SEQUENCE [LARGE SCALE GENOMIC DNA]</scope>
    <source>
        <strain evidence="2 3">YOKOZUNA-1</strain>
    </source>
</reference>
<evidence type="ECO:0000313" key="2">
    <source>
        <dbReference type="EMBL" id="GAU90185.1"/>
    </source>
</evidence>